<proteinExistence type="predicted"/>
<protein>
    <submittedName>
        <fullName evidence="2">Uncharacterized protein</fullName>
    </submittedName>
</protein>
<dbReference type="AlphaFoldDB" id="A0A0G0Y8H2"/>
<evidence type="ECO:0000256" key="1">
    <source>
        <dbReference type="SAM" id="MobiDB-lite"/>
    </source>
</evidence>
<gene>
    <name evidence="2" type="ORF">UU93_C0003G0013</name>
</gene>
<feature type="region of interest" description="Disordered" evidence="1">
    <location>
        <begin position="1"/>
        <end position="25"/>
    </location>
</feature>
<dbReference type="STRING" id="1618356.UU93_C0003G0013"/>
<name>A0A0G0Y8H2_9BACT</name>
<comment type="caution">
    <text evidence="2">The sequence shown here is derived from an EMBL/GenBank/DDBJ whole genome shotgun (WGS) entry which is preliminary data.</text>
</comment>
<evidence type="ECO:0000313" key="2">
    <source>
        <dbReference type="EMBL" id="KKS33005.1"/>
    </source>
</evidence>
<organism evidence="2 3">
    <name type="scientific">Candidatus Amesbacteria bacterium GW2011_GWA2_42_12</name>
    <dbReference type="NCBI Taxonomy" id="1618356"/>
    <lineage>
        <taxon>Bacteria</taxon>
        <taxon>Candidatus Amesiibacteriota</taxon>
    </lineage>
</organism>
<dbReference type="EMBL" id="LCCN01000003">
    <property type="protein sequence ID" value="KKS33005.1"/>
    <property type="molecule type" value="Genomic_DNA"/>
</dbReference>
<accession>A0A0G0Y8H2</accession>
<sequence length="57" mass="6763">MGNYNKKVKMGHRPAPRPQVDHNGQNIGLFIASGMAQNWKGRQRRSPKNKPWWMFWK</sequence>
<feature type="compositionally biased region" description="Basic residues" evidence="1">
    <location>
        <begin position="1"/>
        <end position="15"/>
    </location>
</feature>
<evidence type="ECO:0000313" key="3">
    <source>
        <dbReference type="Proteomes" id="UP000034160"/>
    </source>
</evidence>
<dbReference type="Proteomes" id="UP000034160">
    <property type="component" value="Unassembled WGS sequence"/>
</dbReference>
<reference evidence="2 3" key="1">
    <citation type="journal article" date="2015" name="Nature">
        <title>rRNA introns, odd ribosomes, and small enigmatic genomes across a large radiation of phyla.</title>
        <authorList>
            <person name="Brown C.T."/>
            <person name="Hug L.A."/>
            <person name="Thomas B.C."/>
            <person name="Sharon I."/>
            <person name="Castelle C.J."/>
            <person name="Singh A."/>
            <person name="Wilkins M.J."/>
            <person name="Williams K.H."/>
            <person name="Banfield J.F."/>
        </authorList>
    </citation>
    <scope>NUCLEOTIDE SEQUENCE [LARGE SCALE GENOMIC DNA]</scope>
</reference>